<dbReference type="PROSITE" id="PS51071">
    <property type="entry name" value="HTH_RPIR"/>
    <property type="match status" value="1"/>
</dbReference>
<evidence type="ECO:0000256" key="1">
    <source>
        <dbReference type="ARBA" id="ARBA00023015"/>
    </source>
</evidence>
<dbReference type="InterPro" id="IPR000281">
    <property type="entry name" value="HTH_RpiR"/>
</dbReference>
<keyword evidence="2" id="KW-0238">DNA-binding</keyword>
<keyword evidence="7" id="KW-1185">Reference proteome</keyword>
<protein>
    <submittedName>
        <fullName evidence="6">MurR/RpiR family transcriptional regulator</fullName>
    </submittedName>
</protein>
<dbReference type="InterPro" id="IPR009057">
    <property type="entry name" value="Homeodomain-like_sf"/>
</dbReference>
<dbReference type="Gene3D" id="3.40.50.10490">
    <property type="entry name" value="Glucose-6-phosphate isomerase like protein, domain 1"/>
    <property type="match status" value="1"/>
</dbReference>
<dbReference type="RefSeq" id="WP_345099662.1">
    <property type="nucleotide sequence ID" value="NZ_BAABGS010000068.1"/>
</dbReference>
<comment type="caution">
    <text evidence="6">The sequence shown here is derived from an EMBL/GenBank/DDBJ whole genome shotgun (WGS) entry which is preliminary data.</text>
</comment>
<evidence type="ECO:0000259" key="5">
    <source>
        <dbReference type="PROSITE" id="PS51464"/>
    </source>
</evidence>
<dbReference type="Pfam" id="PF01380">
    <property type="entry name" value="SIS"/>
    <property type="match status" value="1"/>
</dbReference>
<feature type="domain" description="HTH rpiR-type" evidence="4">
    <location>
        <begin position="13"/>
        <end position="89"/>
    </location>
</feature>
<dbReference type="PROSITE" id="PS51464">
    <property type="entry name" value="SIS"/>
    <property type="match status" value="1"/>
</dbReference>
<dbReference type="InterPro" id="IPR035472">
    <property type="entry name" value="RpiR-like_SIS"/>
</dbReference>
<dbReference type="InterPro" id="IPR001347">
    <property type="entry name" value="SIS_dom"/>
</dbReference>
<dbReference type="CDD" id="cd05013">
    <property type="entry name" value="SIS_RpiR"/>
    <property type="match status" value="1"/>
</dbReference>
<reference evidence="7" key="1">
    <citation type="journal article" date="2019" name="Int. J. Syst. Evol. Microbiol.">
        <title>The Global Catalogue of Microorganisms (GCM) 10K type strain sequencing project: providing services to taxonomists for standard genome sequencing and annotation.</title>
        <authorList>
            <consortium name="The Broad Institute Genomics Platform"/>
            <consortium name="The Broad Institute Genome Sequencing Center for Infectious Disease"/>
            <person name="Wu L."/>
            <person name="Ma J."/>
        </authorList>
    </citation>
    <scope>NUCLEOTIDE SEQUENCE [LARGE SCALE GENOMIC DNA]</scope>
    <source>
        <strain evidence="7">KCTC 23707</strain>
    </source>
</reference>
<dbReference type="Gene3D" id="1.10.10.10">
    <property type="entry name" value="Winged helix-like DNA-binding domain superfamily/Winged helix DNA-binding domain"/>
    <property type="match status" value="1"/>
</dbReference>
<proteinExistence type="predicted"/>
<organism evidence="6 7">
    <name type="scientific">Chelativorans composti</name>
    <dbReference type="NCBI Taxonomy" id="768533"/>
    <lineage>
        <taxon>Bacteria</taxon>
        <taxon>Pseudomonadati</taxon>
        <taxon>Pseudomonadota</taxon>
        <taxon>Alphaproteobacteria</taxon>
        <taxon>Hyphomicrobiales</taxon>
        <taxon>Phyllobacteriaceae</taxon>
        <taxon>Chelativorans</taxon>
    </lineage>
</organism>
<dbReference type="Proteomes" id="UP001597373">
    <property type="component" value="Unassembled WGS sequence"/>
</dbReference>
<keyword evidence="3" id="KW-0804">Transcription</keyword>
<evidence type="ECO:0000259" key="4">
    <source>
        <dbReference type="PROSITE" id="PS51071"/>
    </source>
</evidence>
<sequence length="274" mass="29855">MPTEEITAPRSLAEFQERLRRVSRSLPKRLKQCAEYVASNPDKIAFSTVADIAADAQVPASAMMRFCQEMGFSGYSQMQKLYREEYSQKWPDYSTRLSSLRNGGAESPSTLLAEFSEAGRASIENLARSIDQDKLRRAVTVLAGARTIHIVGLRRTFAVASYLAYTFEKMRIPAILHSGVGNFTQHHMLGDGDALIAISFAPYTADTVALAETAAARGLDLVVITDLPTSPLAALDAVHLLVSEIDVGNFRVLAATMTLAMTLSVAVGARRRVV</sequence>
<dbReference type="InterPro" id="IPR036388">
    <property type="entry name" value="WH-like_DNA-bd_sf"/>
</dbReference>
<dbReference type="EMBL" id="JBHUIR010000026">
    <property type="protein sequence ID" value="MFD2259798.1"/>
    <property type="molecule type" value="Genomic_DNA"/>
</dbReference>
<dbReference type="InterPro" id="IPR046348">
    <property type="entry name" value="SIS_dom_sf"/>
</dbReference>
<gene>
    <name evidence="6" type="ORF">ACFSMZ_08470</name>
</gene>
<evidence type="ECO:0000256" key="2">
    <source>
        <dbReference type="ARBA" id="ARBA00023125"/>
    </source>
</evidence>
<dbReference type="SUPFAM" id="SSF53697">
    <property type="entry name" value="SIS domain"/>
    <property type="match status" value="1"/>
</dbReference>
<keyword evidence="1" id="KW-0805">Transcription regulation</keyword>
<evidence type="ECO:0000256" key="3">
    <source>
        <dbReference type="ARBA" id="ARBA00023163"/>
    </source>
</evidence>
<dbReference type="PANTHER" id="PTHR30514">
    <property type="entry name" value="GLUCOKINASE"/>
    <property type="match status" value="1"/>
</dbReference>
<evidence type="ECO:0000313" key="7">
    <source>
        <dbReference type="Proteomes" id="UP001597373"/>
    </source>
</evidence>
<feature type="domain" description="SIS" evidence="5">
    <location>
        <begin position="138"/>
        <end position="274"/>
    </location>
</feature>
<accession>A0ABW5DFC1</accession>
<dbReference type="Pfam" id="PF01418">
    <property type="entry name" value="HTH_6"/>
    <property type="match status" value="1"/>
</dbReference>
<dbReference type="InterPro" id="IPR047640">
    <property type="entry name" value="RpiR-like"/>
</dbReference>
<dbReference type="PANTHER" id="PTHR30514:SF20">
    <property type="entry name" value="TRANSCRIPTIONAL REGULATOR"/>
    <property type="match status" value="1"/>
</dbReference>
<dbReference type="SUPFAM" id="SSF46689">
    <property type="entry name" value="Homeodomain-like"/>
    <property type="match status" value="1"/>
</dbReference>
<name>A0ABW5DFC1_9HYPH</name>
<evidence type="ECO:0000313" key="6">
    <source>
        <dbReference type="EMBL" id="MFD2259798.1"/>
    </source>
</evidence>